<sequence length="184" mass="20935">MPKLVLGFVGKLASGKAVCQRYITEKYKADNTKFSTSLRDVLNRLYLPVSRENMQNLSLDLRTRFGGDILAKVIAEDVKNSDKDIVVVDGVRRLDDIVCLKDLPGFHLISIDASAETRYERMKLRNENAGDAEKTFEQFIEDSQRESEQQIPETMAAATFHLNNDGTQQDLYDQIDKIIAKIQY</sequence>
<dbReference type="Gene3D" id="3.40.50.300">
    <property type="entry name" value="P-loop containing nucleotide triphosphate hydrolases"/>
    <property type="match status" value="1"/>
</dbReference>
<evidence type="ECO:0000313" key="1">
    <source>
        <dbReference type="EMBL" id="PKM87488.1"/>
    </source>
</evidence>
<accession>A0A2N2DYE8</accession>
<reference evidence="1 2" key="1">
    <citation type="journal article" date="2017" name="ISME J.">
        <title>Potential for microbial H2 and metal transformations associated with novel bacteria and archaea in deep terrestrial subsurface sediments.</title>
        <authorList>
            <person name="Hernsdorf A.W."/>
            <person name="Amano Y."/>
            <person name="Miyakawa K."/>
            <person name="Ise K."/>
            <person name="Suzuki Y."/>
            <person name="Anantharaman K."/>
            <person name="Probst A."/>
            <person name="Burstein D."/>
            <person name="Thomas B.C."/>
            <person name="Banfield J.F."/>
        </authorList>
    </citation>
    <scope>NUCLEOTIDE SEQUENCE [LARGE SCALE GENOMIC DNA]</scope>
    <source>
        <strain evidence="1">HGW-Falkowbacteria-2</strain>
    </source>
</reference>
<protein>
    <recommendedName>
        <fullName evidence="3">Dephospho-CoA kinase</fullName>
    </recommendedName>
</protein>
<evidence type="ECO:0000313" key="2">
    <source>
        <dbReference type="Proteomes" id="UP000233325"/>
    </source>
</evidence>
<organism evidence="1 2">
    <name type="scientific">Candidatus Falkowbacteria bacterium HGW-Falkowbacteria-2</name>
    <dbReference type="NCBI Taxonomy" id="2013769"/>
    <lineage>
        <taxon>Bacteria</taxon>
        <taxon>Candidatus Falkowiibacteriota</taxon>
    </lineage>
</organism>
<comment type="caution">
    <text evidence="1">The sequence shown here is derived from an EMBL/GenBank/DDBJ whole genome shotgun (WGS) entry which is preliminary data.</text>
</comment>
<dbReference type="EMBL" id="PHAH01000042">
    <property type="protein sequence ID" value="PKM87488.1"/>
    <property type="molecule type" value="Genomic_DNA"/>
</dbReference>
<name>A0A2N2DYE8_9BACT</name>
<proteinExistence type="predicted"/>
<dbReference type="SUPFAM" id="SSF52540">
    <property type="entry name" value="P-loop containing nucleoside triphosphate hydrolases"/>
    <property type="match status" value="1"/>
</dbReference>
<dbReference type="InterPro" id="IPR027417">
    <property type="entry name" value="P-loop_NTPase"/>
</dbReference>
<dbReference type="AlphaFoldDB" id="A0A2N2DYE8"/>
<dbReference type="PANTHER" id="PTHR41930:SF1">
    <property type="entry name" value="DEPHOSPHO-COA KINASE"/>
    <property type="match status" value="1"/>
</dbReference>
<gene>
    <name evidence="1" type="ORF">CVU83_02955</name>
</gene>
<dbReference type="Proteomes" id="UP000233325">
    <property type="component" value="Unassembled WGS sequence"/>
</dbReference>
<evidence type="ECO:0008006" key="3">
    <source>
        <dbReference type="Google" id="ProtNLM"/>
    </source>
</evidence>
<dbReference type="PANTHER" id="PTHR41930">
    <property type="entry name" value="UPF0200 PROTEIN MJ1399"/>
    <property type="match status" value="1"/>
</dbReference>